<evidence type="ECO:0000313" key="1">
    <source>
        <dbReference type="EMBL" id="KAJ1675918.1"/>
    </source>
</evidence>
<evidence type="ECO:0000313" key="2">
    <source>
        <dbReference type="Proteomes" id="UP001145114"/>
    </source>
</evidence>
<reference evidence="1" key="1">
    <citation type="submission" date="2022-06" db="EMBL/GenBank/DDBJ databases">
        <title>Phylogenomic reconstructions and comparative analyses of Kickxellomycotina fungi.</title>
        <authorList>
            <person name="Reynolds N.K."/>
            <person name="Stajich J.E."/>
            <person name="Barry K."/>
            <person name="Grigoriev I.V."/>
            <person name="Crous P."/>
            <person name="Smith M.E."/>
        </authorList>
    </citation>
    <scope>NUCLEOTIDE SEQUENCE</scope>
    <source>
        <strain evidence="1">RSA 2271</strain>
    </source>
</reference>
<dbReference type="Proteomes" id="UP001145114">
    <property type="component" value="Unassembled WGS sequence"/>
</dbReference>
<name>A0ACC1HJH0_9FUNG</name>
<accession>A0ACC1HJH0</accession>
<organism evidence="1 2">
    <name type="scientific">Spiromyces aspiralis</name>
    <dbReference type="NCBI Taxonomy" id="68401"/>
    <lineage>
        <taxon>Eukaryota</taxon>
        <taxon>Fungi</taxon>
        <taxon>Fungi incertae sedis</taxon>
        <taxon>Zoopagomycota</taxon>
        <taxon>Kickxellomycotina</taxon>
        <taxon>Kickxellomycetes</taxon>
        <taxon>Kickxellales</taxon>
        <taxon>Kickxellaceae</taxon>
        <taxon>Spiromyces</taxon>
    </lineage>
</organism>
<protein>
    <submittedName>
        <fullName evidence="1">Uncharacterized protein</fullName>
    </submittedName>
</protein>
<keyword evidence="2" id="KW-1185">Reference proteome</keyword>
<sequence>MDATDTKKRQRRQSVMIVRIKRKRSESALDALLLQQATTSPKRQRDTTGAQPVDGDDSAGASARPSLFRLAETVSEDAFDDAEKRRMLQERISSLARSKRDIPERASRTDELAMEGSNDRPGVMQARPDISTSTPSMKYRVVGKRCLSSLFEDSDHDDDDDDKSPKVRRRDLGPDIGGFELLDAVREDYEAAATARTNKGLATQKADLNAMENDEIMCNFVPMLREFLNVQEQESTKFNQDRRLKNDTSNTGADCNSEYVYDIYYADASYVPDEALIRSTNVASLSLCFRKLRDRLWADEETEFLADDNDRDDGYNDLSDDSNAESYYANSYPDEDIAYQFADQLSSHDDSDTDHSEGYARHRPGFGGFGEASDFDDNDSDYAKFG</sequence>
<proteinExistence type="predicted"/>
<gene>
    <name evidence="1" type="ORF">EV182_000342</name>
</gene>
<comment type="caution">
    <text evidence="1">The sequence shown here is derived from an EMBL/GenBank/DDBJ whole genome shotgun (WGS) entry which is preliminary data.</text>
</comment>
<dbReference type="EMBL" id="JAMZIH010005153">
    <property type="protein sequence ID" value="KAJ1675918.1"/>
    <property type="molecule type" value="Genomic_DNA"/>
</dbReference>